<evidence type="ECO:0000259" key="6">
    <source>
        <dbReference type="Pfam" id="PF00884"/>
    </source>
</evidence>
<organism evidence="8 9">
    <name type="scientific">Aspergillus tanneri</name>
    <dbReference type="NCBI Taxonomy" id="1220188"/>
    <lineage>
        <taxon>Eukaryota</taxon>
        <taxon>Fungi</taxon>
        <taxon>Dikarya</taxon>
        <taxon>Ascomycota</taxon>
        <taxon>Pezizomycotina</taxon>
        <taxon>Eurotiomycetes</taxon>
        <taxon>Eurotiomycetidae</taxon>
        <taxon>Eurotiales</taxon>
        <taxon>Aspergillaceae</taxon>
        <taxon>Aspergillus</taxon>
        <taxon>Aspergillus subgen. Circumdati</taxon>
    </lineage>
</organism>
<dbReference type="InterPro" id="IPR000917">
    <property type="entry name" value="Sulfatase_N"/>
</dbReference>
<dbReference type="InterPro" id="IPR036526">
    <property type="entry name" value="C-N_Hydrolase_sf"/>
</dbReference>
<dbReference type="GO" id="GO:0046872">
    <property type="term" value="F:metal ion binding"/>
    <property type="evidence" value="ECO:0007669"/>
    <property type="project" value="UniProtKB-KW"/>
</dbReference>
<dbReference type="Pfam" id="PF00795">
    <property type="entry name" value="CN_hydrolase"/>
    <property type="match status" value="1"/>
</dbReference>
<dbReference type="GeneID" id="54325075"/>
<dbReference type="InterPro" id="IPR024607">
    <property type="entry name" value="Sulfatase_CS"/>
</dbReference>
<evidence type="ECO:0000313" key="8">
    <source>
        <dbReference type="EMBL" id="KAA8649699.1"/>
    </source>
</evidence>
<keyword evidence="3" id="KW-0378">Hydrolase</keyword>
<dbReference type="VEuPathDB" id="FungiDB:EYZ11_010304"/>
<dbReference type="Gene3D" id="3.60.110.10">
    <property type="entry name" value="Carbon-nitrogen hydrolase"/>
    <property type="match status" value="1"/>
</dbReference>
<dbReference type="Pfam" id="PF00884">
    <property type="entry name" value="Sulfatase"/>
    <property type="match status" value="1"/>
</dbReference>
<feature type="compositionally biased region" description="Polar residues" evidence="4">
    <location>
        <begin position="439"/>
        <end position="448"/>
    </location>
</feature>
<evidence type="ECO:0000256" key="1">
    <source>
        <dbReference type="ARBA" id="ARBA00008779"/>
    </source>
</evidence>
<proteinExistence type="inferred from homology"/>
<dbReference type="SUPFAM" id="SSF53649">
    <property type="entry name" value="Alkaline phosphatase-like"/>
    <property type="match status" value="1"/>
</dbReference>
<comment type="similarity">
    <text evidence="1">Belongs to the sulfatase family.</text>
</comment>
<dbReference type="InterPro" id="IPR025863">
    <property type="entry name" value="Choline_sulf_C_dom"/>
</dbReference>
<protein>
    <recommendedName>
        <fullName evidence="10">Choline-sulfatase</fullName>
    </recommendedName>
</protein>
<keyword evidence="2" id="KW-0479">Metal-binding</keyword>
<sequence>MATKKPNILYIMADQMAAPLLAFHDKTSPIKTPNLNRLAEEGVVFDSAYCNSPLCAPSRFVMVTGQLPSKIGAYDNASDLPADTPTYAHYLRREGYHTALAGKMHFCGPDQLHGYEQRLTSDIYPGDYGWSVNWDEPEIRQDWYHNMSSVMEAGPVVRTNQLDFDEEVIYKSTQYLYDHVRQRNDQPFCLTVSMTHPHDPYAMTKEFWDLYENVDIPLPRNPAIPHDQQDPHSQRVLKCIDLFGKEMPDERIKAARRAYYAACTYVDTNVGKLLKVLDNCGLRDNTIIVFTGDHGDMLGERGLWYKMVWYENSARVPMIVHAPQRFAPKRVSQNVSTMDLLPTFVDLVGAQLVPGLPLDGVSLLPYLTGQDGLRTDTVLGEYMAEGTQSPVMMIRRGRWKFIYSLIDPPMLYDLKSDPEEKVNLVAGLADLSRATTAKSVAPQVQPTALPTPVDSPRASPRRQAATTVYPFPSPPRTPSPGKGVAAMPTMTEPAKLLAYFVDEVQTRWDLERIRDDVLQSQRRRRLVYSALIRGNPSIWDYEPRVDPSTQYVRNQGKGALDDVELISRWPRTGTERLIWAQGSPSTLKAITTHLNKVPVTLAAAICWENYMPLLRQSLYAQNVNIYLAPTADARETWLALMRTVAFEGRAFVLSANQCVKHNELPDWITAGNSAAQQQQQAHVYGHAQGDGQVHRKRSVTAEGPHEIVWPGEFGDNIQDKARTDKKQNQNQEYISRGGSCIVDPQGQVLAGPIWEVSADDVDEGLLVAEIDILDCERGRLDLDVAGSYSRSDAFKLHVEGLDLNPPPF</sequence>
<name>A0A5M9MYG7_9EURO</name>
<dbReference type="PANTHER" id="PTHR45953">
    <property type="entry name" value="IDURONATE 2-SULFATASE"/>
    <property type="match status" value="1"/>
</dbReference>
<accession>A0A5M9MYG7</accession>
<evidence type="ECO:0008006" key="10">
    <source>
        <dbReference type="Google" id="ProtNLM"/>
    </source>
</evidence>
<dbReference type="PROSITE" id="PS00149">
    <property type="entry name" value="SULFATASE_2"/>
    <property type="match status" value="1"/>
</dbReference>
<dbReference type="Gene3D" id="3.40.720.10">
    <property type="entry name" value="Alkaline Phosphatase, subunit A"/>
    <property type="match status" value="1"/>
</dbReference>
<evidence type="ECO:0000259" key="7">
    <source>
        <dbReference type="Pfam" id="PF12411"/>
    </source>
</evidence>
<dbReference type="InterPro" id="IPR017850">
    <property type="entry name" value="Alkaline_phosphatase_core_sf"/>
</dbReference>
<evidence type="ECO:0000259" key="5">
    <source>
        <dbReference type="Pfam" id="PF00795"/>
    </source>
</evidence>
<dbReference type="RefSeq" id="XP_033429060.1">
    <property type="nucleotide sequence ID" value="XM_033567065.1"/>
</dbReference>
<dbReference type="NCBIfam" id="TIGR03417">
    <property type="entry name" value="chol_sulfatase"/>
    <property type="match status" value="1"/>
</dbReference>
<evidence type="ECO:0000256" key="4">
    <source>
        <dbReference type="SAM" id="MobiDB-lite"/>
    </source>
</evidence>
<dbReference type="GO" id="GO:0008484">
    <property type="term" value="F:sulfuric ester hydrolase activity"/>
    <property type="evidence" value="ECO:0007669"/>
    <property type="project" value="TreeGrafter"/>
</dbReference>
<dbReference type="Proteomes" id="UP000324241">
    <property type="component" value="Unassembled WGS sequence"/>
</dbReference>
<feature type="domain" description="Choline sulfatase enzyme C-terminal" evidence="7">
    <location>
        <begin position="516"/>
        <end position="569"/>
    </location>
</feature>
<dbReference type="PROSITE" id="PS00523">
    <property type="entry name" value="SULFATASE_1"/>
    <property type="match status" value="1"/>
</dbReference>
<dbReference type="InterPro" id="IPR003010">
    <property type="entry name" value="C-N_Hydrolase"/>
</dbReference>
<comment type="caution">
    <text evidence="8">The sequence shown here is derived from an EMBL/GenBank/DDBJ whole genome shotgun (WGS) entry which is preliminary data.</text>
</comment>
<evidence type="ECO:0000256" key="2">
    <source>
        <dbReference type="ARBA" id="ARBA00022723"/>
    </source>
</evidence>
<feature type="domain" description="CN hydrolase" evidence="5">
    <location>
        <begin position="572"/>
        <end position="776"/>
    </location>
</feature>
<reference evidence="8 9" key="1">
    <citation type="submission" date="2019-08" db="EMBL/GenBank/DDBJ databases">
        <title>The genome sequence of a newly discovered highly antifungal drug resistant Aspergillus species, Aspergillus tanneri NIH 1004.</title>
        <authorList>
            <person name="Mounaud S."/>
            <person name="Singh I."/>
            <person name="Joardar V."/>
            <person name="Pakala S."/>
            <person name="Pakala S."/>
            <person name="Venepally P."/>
            <person name="Chung J.K."/>
            <person name="Losada L."/>
            <person name="Nierman W.C."/>
        </authorList>
    </citation>
    <scope>NUCLEOTIDE SEQUENCE [LARGE SCALE GENOMIC DNA]</scope>
    <source>
        <strain evidence="8 9">NIH1004</strain>
    </source>
</reference>
<evidence type="ECO:0000313" key="9">
    <source>
        <dbReference type="Proteomes" id="UP000324241"/>
    </source>
</evidence>
<dbReference type="GO" id="GO:0005737">
    <property type="term" value="C:cytoplasm"/>
    <property type="evidence" value="ECO:0007669"/>
    <property type="project" value="TreeGrafter"/>
</dbReference>
<dbReference type="EMBL" id="QUQM01000001">
    <property type="protein sequence ID" value="KAA8649699.1"/>
    <property type="molecule type" value="Genomic_DNA"/>
</dbReference>
<dbReference type="CDD" id="cd16032">
    <property type="entry name" value="choline-sulfatase"/>
    <property type="match status" value="1"/>
</dbReference>
<evidence type="ECO:0000256" key="3">
    <source>
        <dbReference type="ARBA" id="ARBA00022801"/>
    </source>
</evidence>
<dbReference type="SUPFAM" id="SSF56317">
    <property type="entry name" value="Carbon-nitrogen hydrolase"/>
    <property type="match status" value="1"/>
</dbReference>
<dbReference type="VEuPathDB" id="FungiDB:EYZ11_010306"/>
<dbReference type="PANTHER" id="PTHR45953:SF1">
    <property type="entry name" value="IDURONATE 2-SULFATASE"/>
    <property type="match status" value="1"/>
</dbReference>
<feature type="domain" description="Sulfatase N-terminal" evidence="6">
    <location>
        <begin position="6"/>
        <end position="349"/>
    </location>
</feature>
<gene>
    <name evidence="8" type="ORF">ATNIH1004_002373</name>
</gene>
<dbReference type="AlphaFoldDB" id="A0A5M9MYG7"/>
<dbReference type="OrthoDB" id="96314at2759"/>
<feature type="region of interest" description="Disordered" evidence="4">
    <location>
        <begin position="439"/>
        <end position="484"/>
    </location>
</feature>
<dbReference type="InterPro" id="IPR017785">
    <property type="entry name" value="Choline-sulfatase"/>
</dbReference>
<dbReference type="Pfam" id="PF12411">
    <property type="entry name" value="Choline_sulf_C"/>
    <property type="match status" value="1"/>
</dbReference>
<dbReference type="FunFam" id="3.40.720.10:FF:000032">
    <property type="entry name" value="Choline sulfatase"/>
    <property type="match status" value="1"/>
</dbReference>